<feature type="domain" description="Helicase ATP-binding" evidence="2">
    <location>
        <begin position="48"/>
        <end position="209"/>
    </location>
</feature>
<gene>
    <name evidence="3" type="ORF">LCGC14_2403780</name>
</gene>
<dbReference type="PANTHER" id="PTHR45766">
    <property type="entry name" value="DNA ANNEALING HELICASE AND ENDONUCLEASE ZRANB3 FAMILY MEMBER"/>
    <property type="match status" value="1"/>
</dbReference>
<accession>A0A0F9BUQ7</accession>
<sequence length="533" mass="59241">QWALALEDRRGEVTDDLDLLASRAVAPQFYRAPHPEEVTPYEFQHAGVEYHLARDNALFGDAPGLGKTAEAILLGNAIQATRTLVICPASLRLNWEREVWTWSTIPRVGTYPILRGGDGVSHEADYVITSYAMLQNKGILGAILDLRWDHLILDEAHALKDPRGNRRTRVICAPDMLPRVVGRITMASGTILPNQPIECLGSDTIVLTNKGWCPIVSITKEDMLWDGERWVAHEGLVSRGIKSTIRLEGVTMTPDHVLLSGHQWHQARFLASEENILRRALETASERLPSWAWRAAPEGGRQKWSSDAVVGARLSHLTRRISGAVAALAAVLVARKMELGATKTSALTVPSARTFSGESPALSNAAGTQRIHTISLTVGVASECGQSGLTVDVPSWRTSSRYRVGAHRSFSWIGAITRRVMNRGTFGGYRGGRTWETVGQFMKCKSESTNLKLVYDLVNAGPRRRFTIWSQRGPLIVHNCYNAVRLLCWDAIDRASLADFREHYYDLGEGFVTVRGKLRWSDQVRNVPRNLRD</sequence>
<dbReference type="InterPro" id="IPR014001">
    <property type="entry name" value="Helicase_ATP-bd"/>
</dbReference>
<name>A0A0F9BUQ7_9ZZZZ</name>
<dbReference type="GO" id="GO:0005524">
    <property type="term" value="F:ATP binding"/>
    <property type="evidence" value="ECO:0007669"/>
    <property type="project" value="InterPro"/>
</dbReference>
<dbReference type="GO" id="GO:0016787">
    <property type="term" value="F:hydrolase activity"/>
    <property type="evidence" value="ECO:0007669"/>
    <property type="project" value="UniProtKB-KW"/>
</dbReference>
<dbReference type="Pfam" id="PF00176">
    <property type="entry name" value="SNF2-rel_dom"/>
    <property type="match status" value="1"/>
</dbReference>
<dbReference type="PROSITE" id="PS51192">
    <property type="entry name" value="HELICASE_ATP_BIND_1"/>
    <property type="match status" value="1"/>
</dbReference>
<dbReference type="Gene3D" id="3.40.50.300">
    <property type="entry name" value="P-loop containing nucleotide triphosphate hydrolases"/>
    <property type="match status" value="1"/>
</dbReference>
<dbReference type="SMART" id="SM00487">
    <property type="entry name" value="DEXDc"/>
    <property type="match status" value="1"/>
</dbReference>
<evidence type="ECO:0000256" key="1">
    <source>
        <dbReference type="ARBA" id="ARBA00022801"/>
    </source>
</evidence>
<evidence type="ECO:0000259" key="2">
    <source>
        <dbReference type="PROSITE" id="PS51192"/>
    </source>
</evidence>
<dbReference type="PANTHER" id="PTHR45766:SF6">
    <property type="entry name" value="SWI_SNF-RELATED MATRIX-ASSOCIATED ACTIN-DEPENDENT REGULATOR OF CHROMATIN SUBFAMILY A-LIKE PROTEIN 1"/>
    <property type="match status" value="1"/>
</dbReference>
<dbReference type="InterPro" id="IPR027417">
    <property type="entry name" value="P-loop_NTPase"/>
</dbReference>
<dbReference type="AlphaFoldDB" id="A0A0F9BUQ7"/>
<protein>
    <recommendedName>
        <fullName evidence="2">Helicase ATP-binding domain-containing protein</fullName>
    </recommendedName>
</protein>
<evidence type="ECO:0000313" key="3">
    <source>
        <dbReference type="EMBL" id="KKL25589.1"/>
    </source>
</evidence>
<keyword evidence="1" id="KW-0378">Hydrolase</keyword>
<feature type="non-terminal residue" evidence="3">
    <location>
        <position position="1"/>
    </location>
</feature>
<dbReference type="EMBL" id="LAZR01036160">
    <property type="protein sequence ID" value="KKL25589.1"/>
    <property type="molecule type" value="Genomic_DNA"/>
</dbReference>
<organism evidence="3">
    <name type="scientific">marine sediment metagenome</name>
    <dbReference type="NCBI Taxonomy" id="412755"/>
    <lineage>
        <taxon>unclassified sequences</taxon>
        <taxon>metagenomes</taxon>
        <taxon>ecological metagenomes</taxon>
    </lineage>
</organism>
<reference evidence="3" key="1">
    <citation type="journal article" date="2015" name="Nature">
        <title>Complex archaea that bridge the gap between prokaryotes and eukaryotes.</title>
        <authorList>
            <person name="Spang A."/>
            <person name="Saw J.H."/>
            <person name="Jorgensen S.L."/>
            <person name="Zaremba-Niedzwiedzka K."/>
            <person name="Martijn J."/>
            <person name="Lind A.E."/>
            <person name="van Eijk R."/>
            <person name="Schleper C."/>
            <person name="Guy L."/>
            <person name="Ettema T.J."/>
        </authorList>
    </citation>
    <scope>NUCLEOTIDE SEQUENCE</scope>
</reference>
<proteinExistence type="predicted"/>
<feature type="non-terminal residue" evidence="3">
    <location>
        <position position="533"/>
    </location>
</feature>
<dbReference type="SUPFAM" id="SSF52540">
    <property type="entry name" value="P-loop containing nucleoside triphosphate hydrolases"/>
    <property type="match status" value="1"/>
</dbReference>
<dbReference type="InterPro" id="IPR000330">
    <property type="entry name" value="SNF2_N"/>
</dbReference>
<comment type="caution">
    <text evidence="3">The sequence shown here is derived from an EMBL/GenBank/DDBJ whole genome shotgun (WGS) entry which is preliminary data.</text>
</comment>